<evidence type="ECO:0000313" key="3">
    <source>
        <dbReference type="EMBL" id="KAK7015338.1"/>
    </source>
</evidence>
<gene>
    <name evidence="3" type="ORF">R3P38DRAFT_2543677</name>
</gene>
<name>A0AAW0AS69_9AGAR</name>
<proteinExistence type="predicted"/>
<keyword evidence="2" id="KW-0812">Transmembrane</keyword>
<dbReference type="AlphaFoldDB" id="A0AAW0AS69"/>
<evidence type="ECO:0000256" key="2">
    <source>
        <dbReference type="SAM" id="Phobius"/>
    </source>
</evidence>
<feature type="region of interest" description="Disordered" evidence="1">
    <location>
        <begin position="1"/>
        <end position="41"/>
    </location>
</feature>
<reference evidence="3 4" key="1">
    <citation type="journal article" date="2024" name="J Genomics">
        <title>Draft genome sequencing and assembly of Favolaschia claudopus CIRM-BRFM 2984 isolated from oak limbs.</title>
        <authorList>
            <person name="Navarro D."/>
            <person name="Drula E."/>
            <person name="Chaduli D."/>
            <person name="Cazenave R."/>
            <person name="Ahrendt S."/>
            <person name="Wang J."/>
            <person name="Lipzen A."/>
            <person name="Daum C."/>
            <person name="Barry K."/>
            <person name="Grigoriev I.V."/>
            <person name="Favel A."/>
            <person name="Rosso M.N."/>
            <person name="Martin F."/>
        </authorList>
    </citation>
    <scope>NUCLEOTIDE SEQUENCE [LARGE SCALE GENOMIC DNA]</scope>
    <source>
        <strain evidence="3 4">CIRM-BRFM 2984</strain>
    </source>
</reference>
<dbReference type="Proteomes" id="UP001362999">
    <property type="component" value="Unassembled WGS sequence"/>
</dbReference>
<protein>
    <submittedName>
        <fullName evidence="3">Uncharacterized protein</fullName>
    </submittedName>
</protein>
<dbReference type="PANTHER" id="PTHR46177:SF1">
    <property type="entry name" value="INTEGRASE CATALYTIC DOMAIN-CONTAINING PROTEIN"/>
    <property type="match status" value="1"/>
</dbReference>
<sequence>MPPKRKKKKPEGDSDDGDPPTKRKSNARNPSGKNQHAAVPPLEEIADIIRKYHSDNPSFKYPDYIEALMRDHDIKIGRSKIAQYLSQLGLSTSSRGNRMPDDEQTQLILDELANDPNQTRGPRVVKEALNLSGHKIGRNKISGVMHTFEEEGFEKRDPKAQKKTVKRSALTSVGPHEEWSMDGHDKLNEAGFGIYGIRDKWGTKYLHYRVLPSNRYATVIGVVYLECAKKIWSQTNVSFSTTGIPIQGSSDHGSEVRDAHALQKTLREEYWDDDDAAAVPAWKFLESIHNITVESGWRPLFYKWGVNVLDLYFAASIIPLVFLQILMFFFFFRQTSNWIWFPLVQRDLDNFCHQQNNHRIRYQAEKILPSGGTPNEFFANPGKWGGENCLVEVPAHRIDELLDEARETAREHMRYVDDEFDVLARDAYEALGKPDITLHSAWVVFRAMVEQLDRM</sequence>
<comment type="caution">
    <text evidence="3">The sequence shown here is derived from an EMBL/GenBank/DDBJ whole genome shotgun (WGS) entry which is preliminary data.</text>
</comment>
<dbReference type="EMBL" id="JAWWNJ010000054">
    <property type="protein sequence ID" value="KAK7015338.1"/>
    <property type="molecule type" value="Genomic_DNA"/>
</dbReference>
<feature type="transmembrane region" description="Helical" evidence="2">
    <location>
        <begin position="311"/>
        <end position="332"/>
    </location>
</feature>
<evidence type="ECO:0000313" key="4">
    <source>
        <dbReference type="Proteomes" id="UP001362999"/>
    </source>
</evidence>
<dbReference type="PANTHER" id="PTHR46177">
    <property type="entry name" value="INTEGRASE CATALYTIC DOMAIN-CONTAINING PROTEIN"/>
    <property type="match status" value="1"/>
</dbReference>
<organism evidence="3 4">
    <name type="scientific">Favolaschia claudopus</name>
    <dbReference type="NCBI Taxonomy" id="2862362"/>
    <lineage>
        <taxon>Eukaryota</taxon>
        <taxon>Fungi</taxon>
        <taxon>Dikarya</taxon>
        <taxon>Basidiomycota</taxon>
        <taxon>Agaricomycotina</taxon>
        <taxon>Agaricomycetes</taxon>
        <taxon>Agaricomycetidae</taxon>
        <taxon>Agaricales</taxon>
        <taxon>Marasmiineae</taxon>
        <taxon>Mycenaceae</taxon>
        <taxon>Favolaschia</taxon>
    </lineage>
</organism>
<keyword evidence="4" id="KW-1185">Reference proteome</keyword>
<evidence type="ECO:0000256" key="1">
    <source>
        <dbReference type="SAM" id="MobiDB-lite"/>
    </source>
</evidence>
<keyword evidence="2" id="KW-1133">Transmembrane helix</keyword>
<keyword evidence="2" id="KW-0472">Membrane</keyword>
<accession>A0AAW0AS69</accession>